<name>A0A0C1Z6J2_9BACT</name>
<keyword evidence="1" id="KW-1133">Transmembrane helix</keyword>
<gene>
    <name evidence="2" type="ORF">DB30_00442</name>
</gene>
<reference evidence="2 3" key="1">
    <citation type="submission" date="2014-12" db="EMBL/GenBank/DDBJ databases">
        <title>Genome assembly of Enhygromyxa salina DSM 15201.</title>
        <authorList>
            <person name="Sharma G."/>
            <person name="Subramanian S."/>
        </authorList>
    </citation>
    <scope>NUCLEOTIDE SEQUENCE [LARGE SCALE GENOMIC DNA]</scope>
    <source>
        <strain evidence="2 3">DSM 15201</strain>
    </source>
</reference>
<organism evidence="2 3">
    <name type="scientific">Enhygromyxa salina</name>
    <dbReference type="NCBI Taxonomy" id="215803"/>
    <lineage>
        <taxon>Bacteria</taxon>
        <taxon>Pseudomonadati</taxon>
        <taxon>Myxococcota</taxon>
        <taxon>Polyangia</taxon>
        <taxon>Nannocystales</taxon>
        <taxon>Nannocystaceae</taxon>
        <taxon>Enhygromyxa</taxon>
    </lineage>
</organism>
<dbReference type="Proteomes" id="UP000031599">
    <property type="component" value="Unassembled WGS sequence"/>
</dbReference>
<comment type="caution">
    <text evidence="2">The sequence shown here is derived from an EMBL/GenBank/DDBJ whole genome shotgun (WGS) entry which is preliminary data.</text>
</comment>
<evidence type="ECO:0000313" key="3">
    <source>
        <dbReference type="Proteomes" id="UP000031599"/>
    </source>
</evidence>
<accession>A0A0C1Z6J2</accession>
<proteinExistence type="predicted"/>
<sequence length="327" mass="33871">MCLAVTKITVGSNTWRKSCCIMRAVSLPPAPSPEPGLEIDELEHQALDLLDELRLGAAWIAAQPAQDEVLPAAGDGTGEPGSGLGGGALEAAIVDAGEEPDRVARAEPIVAALLMRLVTEIAAKLIVAAQALAQSESRGELRSDALARVLALLNESPQLSPAIAPAVETTGMILGLDRASIAWAISISLGERADAAAPAELRACSKAIAERLQAAHPGGSGAGSSAIPTALRVFRSAAVAAAGPSIRARLLAAEHTELLPLAAQLVELHRDPAALVAAFDAARATLVQDSGEADEPATDGPKRRFTFVHVILALIVLGLTLWHYLWR</sequence>
<dbReference type="AlphaFoldDB" id="A0A0C1Z6J2"/>
<protein>
    <submittedName>
        <fullName evidence="2">Uncharacterized protein</fullName>
    </submittedName>
</protein>
<keyword evidence="1" id="KW-0812">Transmembrane</keyword>
<dbReference type="EMBL" id="JMCC02000104">
    <property type="protein sequence ID" value="KIG13219.1"/>
    <property type="molecule type" value="Genomic_DNA"/>
</dbReference>
<evidence type="ECO:0000313" key="2">
    <source>
        <dbReference type="EMBL" id="KIG13219.1"/>
    </source>
</evidence>
<keyword evidence="1" id="KW-0472">Membrane</keyword>
<evidence type="ECO:0000256" key="1">
    <source>
        <dbReference type="SAM" id="Phobius"/>
    </source>
</evidence>
<feature type="transmembrane region" description="Helical" evidence="1">
    <location>
        <begin position="305"/>
        <end position="326"/>
    </location>
</feature>